<accession>A0ACB8SCT5</accession>
<evidence type="ECO:0000313" key="1">
    <source>
        <dbReference type="EMBL" id="KAI0053706.1"/>
    </source>
</evidence>
<name>A0ACB8SCT5_9AGAM</name>
<evidence type="ECO:0000313" key="2">
    <source>
        <dbReference type="Proteomes" id="UP000814033"/>
    </source>
</evidence>
<comment type="caution">
    <text evidence="1">The sequence shown here is derived from an EMBL/GenBank/DDBJ whole genome shotgun (WGS) entry which is preliminary data.</text>
</comment>
<organism evidence="1 2">
    <name type="scientific">Auriscalpium vulgare</name>
    <dbReference type="NCBI Taxonomy" id="40419"/>
    <lineage>
        <taxon>Eukaryota</taxon>
        <taxon>Fungi</taxon>
        <taxon>Dikarya</taxon>
        <taxon>Basidiomycota</taxon>
        <taxon>Agaricomycotina</taxon>
        <taxon>Agaricomycetes</taxon>
        <taxon>Russulales</taxon>
        <taxon>Auriscalpiaceae</taxon>
        <taxon>Auriscalpium</taxon>
    </lineage>
</organism>
<dbReference type="Proteomes" id="UP000814033">
    <property type="component" value="Unassembled WGS sequence"/>
</dbReference>
<gene>
    <name evidence="1" type="ORF">FA95DRAFT_1481318</name>
</gene>
<proteinExistence type="predicted"/>
<dbReference type="EMBL" id="MU275839">
    <property type="protein sequence ID" value="KAI0053706.1"/>
    <property type="molecule type" value="Genomic_DNA"/>
</dbReference>
<reference evidence="1" key="1">
    <citation type="submission" date="2021-02" db="EMBL/GenBank/DDBJ databases">
        <authorList>
            <consortium name="DOE Joint Genome Institute"/>
            <person name="Ahrendt S."/>
            <person name="Looney B.P."/>
            <person name="Miyauchi S."/>
            <person name="Morin E."/>
            <person name="Drula E."/>
            <person name="Courty P.E."/>
            <person name="Chicoki N."/>
            <person name="Fauchery L."/>
            <person name="Kohler A."/>
            <person name="Kuo A."/>
            <person name="Labutti K."/>
            <person name="Pangilinan J."/>
            <person name="Lipzen A."/>
            <person name="Riley R."/>
            <person name="Andreopoulos W."/>
            <person name="He G."/>
            <person name="Johnson J."/>
            <person name="Barry K.W."/>
            <person name="Grigoriev I.V."/>
            <person name="Nagy L."/>
            <person name="Hibbett D."/>
            <person name="Henrissat B."/>
            <person name="Matheny P.B."/>
            <person name="Labbe J."/>
            <person name="Martin F."/>
        </authorList>
    </citation>
    <scope>NUCLEOTIDE SEQUENCE</scope>
    <source>
        <strain evidence="1">FP105234-sp</strain>
    </source>
</reference>
<sequence>MGANRGRNNLRTPKIVYTDGSCTNNGKLNSRCGSGVWFGHDHPDNLALRIGGTAGTNQIGEIAAIVATLQHTDEIVPLRFRTDSESVMKGLTENLEDWENRGWIGVANAEYFQAAAYQMRIKSATVTFQWVKGHSGNAGNDGADEQADRGARKNRPDRIDLYIPPEWRLTGAKLATITQSIAYRGIRLDEEKKHPDGRSGPKAQLDRARDALESFTGYQETNETLWKGINCTDIRKNIQTFLYRAYQQSYKLGEFWIQTPMNERAVCGVCNDPVESLEHILLECESDARDIIWTMARDLWPHGDDTWPDLSLGIILATGNLVIEDQHPTNEERGKKRRQGPTRLLKILISESAHLIWVLRCERAIAGKVHTRAEIQRRWTRKINDRISIDRLSARLTPRKGKQQKPTYETWKGTLEDEDQAAELWANAKEVLVGIRKPRVPP</sequence>
<reference evidence="1" key="2">
    <citation type="journal article" date="2022" name="New Phytol.">
        <title>Evolutionary transition to the ectomycorrhizal habit in the genomes of a hyperdiverse lineage of mushroom-forming fungi.</title>
        <authorList>
            <person name="Looney B."/>
            <person name="Miyauchi S."/>
            <person name="Morin E."/>
            <person name="Drula E."/>
            <person name="Courty P.E."/>
            <person name="Kohler A."/>
            <person name="Kuo A."/>
            <person name="LaButti K."/>
            <person name="Pangilinan J."/>
            <person name="Lipzen A."/>
            <person name="Riley R."/>
            <person name="Andreopoulos W."/>
            <person name="He G."/>
            <person name="Johnson J."/>
            <person name="Nolan M."/>
            <person name="Tritt A."/>
            <person name="Barry K.W."/>
            <person name="Grigoriev I.V."/>
            <person name="Nagy L.G."/>
            <person name="Hibbett D."/>
            <person name="Henrissat B."/>
            <person name="Matheny P.B."/>
            <person name="Labbe J."/>
            <person name="Martin F.M."/>
        </authorList>
    </citation>
    <scope>NUCLEOTIDE SEQUENCE</scope>
    <source>
        <strain evidence="1">FP105234-sp</strain>
    </source>
</reference>
<protein>
    <submittedName>
        <fullName evidence="1">Ribonuclease H-like protein</fullName>
    </submittedName>
</protein>
<keyword evidence="2" id="KW-1185">Reference proteome</keyword>